<reference evidence="1 2" key="1">
    <citation type="submission" date="2014-11" db="EMBL/GenBank/DDBJ databases">
        <title>Genetic blueprint of the zoonotic pathogen Toxocara canis.</title>
        <authorList>
            <person name="Zhu X.-Q."/>
            <person name="Korhonen P.K."/>
            <person name="Cai H."/>
            <person name="Young N.D."/>
            <person name="Nejsum P."/>
            <person name="von Samson-Himmelstjerna G."/>
            <person name="Boag P.R."/>
            <person name="Tan P."/>
            <person name="Li Q."/>
            <person name="Min J."/>
            <person name="Yang Y."/>
            <person name="Wang X."/>
            <person name="Fang X."/>
            <person name="Hall R.S."/>
            <person name="Hofmann A."/>
            <person name="Sternberg P.W."/>
            <person name="Jex A.R."/>
            <person name="Gasser R.B."/>
        </authorList>
    </citation>
    <scope>NUCLEOTIDE SEQUENCE [LARGE SCALE GENOMIC DNA]</scope>
    <source>
        <strain evidence="1">PN_DK_2014</strain>
    </source>
</reference>
<feature type="non-terminal residue" evidence="1">
    <location>
        <position position="1"/>
    </location>
</feature>
<dbReference type="AlphaFoldDB" id="A0A0B2URX4"/>
<evidence type="ECO:0000313" key="1">
    <source>
        <dbReference type="EMBL" id="KHN71660.1"/>
    </source>
</evidence>
<dbReference type="Proteomes" id="UP000031036">
    <property type="component" value="Unassembled WGS sequence"/>
</dbReference>
<name>A0A0B2URX4_TOXCA</name>
<proteinExistence type="predicted"/>
<organism evidence="1 2">
    <name type="scientific">Toxocara canis</name>
    <name type="common">Canine roundworm</name>
    <dbReference type="NCBI Taxonomy" id="6265"/>
    <lineage>
        <taxon>Eukaryota</taxon>
        <taxon>Metazoa</taxon>
        <taxon>Ecdysozoa</taxon>
        <taxon>Nematoda</taxon>
        <taxon>Chromadorea</taxon>
        <taxon>Rhabditida</taxon>
        <taxon>Spirurina</taxon>
        <taxon>Ascaridomorpha</taxon>
        <taxon>Ascaridoidea</taxon>
        <taxon>Toxocaridae</taxon>
        <taxon>Toxocara</taxon>
    </lineage>
</organism>
<protein>
    <submittedName>
        <fullName evidence="1">Uncharacterized protein</fullName>
    </submittedName>
</protein>
<keyword evidence="2" id="KW-1185">Reference proteome</keyword>
<gene>
    <name evidence="1" type="ORF">Tcan_02132</name>
</gene>
<comment type="caution">
    <text evidence="1">The sequence shown here is derived from an EMBL/GenBank/DDBJ whole genome shotgun (WGS) entry which is preliminary data.</text>
</comment>
<evidence type="ECO:0000313" key="2">
    <source>
        <dbReference type="Proteomes" id="UP000031036"/>
    </source>
</evidence>
<dbReference type="EMBL" id="JPKZ01021400">
    <property type="protein sequence ID" value="KHN71660.1"/>
    <property type="molecule type" value="Genomic_DNA"/>
</dbReference>
<sequence length="70" mass="7568">RQDLDDEDLGVGWESINAPLEVISNYLNNGGFVKDLAGWGIDITGFDARSLKAVGVDIDEATTKALQMTQ</sequence>
<dbReference type="OrthoDB" id="10442012at2759"/>
<accession>A0A0B2URX4</accession>